<keyword evidence="3" id="KW-1185">Reference proteome</keyword>
<dbReference type="SUPFAM" id="SSF51338">
    <property type="entry name" value="Composite domain of metallo-dependent hydrolases"/>
    <property type="match status" value="1"/>
</dbReference>
<reference evidence="2 3" key="1">
    <citation type="submission" date="2020-04" db="EMBL/GenBank/DDBJ databases">
        <title>Rhodospirillaceae bacterium KN72 isolated from deep sea.</title>
        <authorList>
            <person name="Zhang D.-C."/>
        </authorList>
    </citation>
    <scope>NUCLEOTIDE SEQUENCE [LARGE SCALE GENOMIC DNA]</scope>
    <source>
        <strain evidence="2 3">KN72</strain>
    </source>
</reference>
<accession>A0A7Y0DZ13</accession>
<evidence type="ECO:0000313" key="3">
    <source>
        <dbReference type="Proteomes" id="UP000539372"/>
    </source>
</evidence>
<dbReference type="NCBIfam" id="NF011990">
    <property type="entry name" value="PRK15446.2-6"/>
    <property type="match status" value="1"/>
</dbReference>
<dbReference type="InterPro" id="IPR051781">
    <property type="entry name" value="Metallo-dep_Hydrolase"/>
</dbReference>
<dbReference type="PANTHER" id="PTHR43135">
    <property type="entry name" value="ALPHA-D-RIBOSE 1-METHYLPHOSPHONATE 5-TRIPHOSPHATE DIPHOSPHATASE"/>
    <property type="match status" value="1"/>
</dbReference>
<dbReference type="PANTHER" id="PTHR43135:SF3">
    <property type="entry name" value="ALPHA-D-RIBOSE 1-METHYLPHOSPHONATE 5-TRIPHOSPHATE DIPHOSPHATASE"/>
    <property type="match status" value="1"/>
</dbReference>
<dbReference type="NCBIfam" id="NF011984">
    <property type="entry name" value="PRK15446.1-5"/>
    <property type="match status" value="1"/>
</dbReference>
<gene>
    <name evidence="2" type="ORF">HH303_07020</name>
</gene>
<dbReference type="NCBIfam" id="TIGR02318">
    <property type="entry name" value="phosphono_phnM"/>
    <property type="match status" value="1"/>
</dbReference>
<dbReference type="CDD" id="cd01306">
    <property type="entry name" value="PhnM"/>
    <property type="match status" value="1"/>
</dbReference>
<dbReference type="InterPro" id="IPR013108">
    <property type="entry name" value="Amidohydro_3"/>
</dbReference>
<evidence type="ECO:0000313" key="2">
    <source>
        <dbReference type="EMBL" id="NMM44222.1"/>
    </source>
</evidence>
<dbReference type="SUPFAM" id="SSF51556">
    <property type="entry name" value="Metallo-dependent hydrolases"/>
    <property type="match status" value="1"/>
</dbReference>
<dbReference type="InterPro" id="IPR011059">
    <property type="entry name" value="Metal-dep_hydrolase_composite"/>
</dbReference>
<organism evidence="2 3">
    <name type="scientific">Pacificispira spongiicola</name>
    <dbReference type="NCBI Taxonomy" id="2729598"/>
    <lineage>
        <taxon>Bacteria</taxon>
        <taxon>Pseudomonadati</taxon>
        <taxon>Pseudomonadota</taxon>
        <taxon>Alphaproteobacteria</taxon>
        <taxon>Rhodospirillales</taxon>
        <taxon>Rhodospirillaceae</taxon>
        <taxon>Pacificispira</taxon>
    </lineage>
</organism>
<dbReference type="NCBIfam" id="NF011981">
    <property type="entry name" value="PRK15446.1-2"/>
    <property type="match status" value="1"/>
</dbReference>
<name>A0A7Y0DZ13_9PROT</name>
<proteinExistence type="predicted"/>
<dbReference type="PIRSF" id="PIRSF038971">
    <property type="entry name" value="PhnM"/>
    <property type="match status" value="1"/>
</dbReference>
<sequence length="392" mass="42426">MPFEGDDESDTVIFANAYLILPNRVERGRVTVERGLITEIAEGDAVPTAPGATVIDCAGDYLMPGMIELHTDNAEKHLMPRPGTAWPPLAAAIAHDMQIIAAGITTVYDSVAVGAFDEGDMRLKTLQAICDAVVEGAQNNLFKADHKIHLRCEIAFAGIENLLPPLVAGDLVGLLSVMDHTPGQRQFVDESKYRLYYQGKHGFTDAEMEAYIVERKKDQIRNSARNRAFVVDLAHQYGHALASHDDATEAHVDEAVRDRMTIAEFPTTVDAARASHEKGLAVLMGAPNLVRGGSHSGNVAAIELARLGLLDIVSSDYFPAAMIHSAFLLAEQAESMDLPAAVATVTRNPAKAVGLTDRGEIAVGMKGDLLRVHDARHHPLLRGVWRDGHRVS</sequence>
<dbReference type="EMBL" id="JABBNT010000002">
    <property type="protein sequence ID" value="NMM44222.1"/>
    <property type="molecule type" value="Genomic_DNA"/>
</dbReference>
<dbReference type="InterPro" id="IPR032466">
    <property type="entry name" value="Metal_Hydrolase"/>
</dbReference>
<dbReference type="EC" id="3.6.1.63" evidence="2"/>
<protein>
    <submittedName>
        <fullName evidence="2">Alpha-D-ribose 1-methylphosphonate 5-triphosphate diphosphatase</fullName>
        <ecNumber evidence="2">3.6.1.63</ecNumber>
    </submittedName>
</protein>
<feature type="domain" description="Amidohydrolase 3" evidence="1">
    <location>
        <begin position="300"/>
        <end position="388"/>
    </location>
</feature>
<dbReference type="Gene3D" id="3.20.20.140">
    <property type="entry name" value="Metal-dependent hydrolases"/>
    <property type="match status" value="2"/>
</dbReference>
<dbReference type="GO" id="GO:0019700">
    <property type="term" value="P:organic phosphonate catabolic process"/>
    <property type="evidence" value="ECO:0007669"/>
    <property type="project" value="InterPro"/>
</dbReference>
<dbReference type="Proteomes" id="UP000539372">
    <property type="component" value="Unassembled WGS sequence"/>
</dbReference>
<dbReference type="Gene3D" id="2.30.40.10">
    <property type="entry name" value="Urease, subunit C, domain 1"/>
    <property type="match status" value="1"/>
</dbReference>
<dbReference type="Pfam" id="PF07969">
    <property type="entry name" value="Amidohydro_3"/>
    <property type="match status" value="1"/>
</dbReference>
<dbReference type="AlphaFoldDB" id="A0A7Y0DZ13"/>
<evidence type="ECO:0000259" key="1">
    <source>
        <dbReference type="Pfam" id="PF07969"/>
    </source>
</evidence>
<dbReference type="NCBIfam" id="NF011987">
    <property type="entry name" value="PRK15446.2-3"/>
    <property type="match status" value="1"/>
</dbReference>
<dbReference type="InterPro" id="IPR012696">
    <property type="entry name" value="PhnM"/>
</dbReference>
<comment type="caution">
    <text evidence="2">The sequence shown here is derived from an EMBL/GenBank/DDBJ whole genome shotgun (WGS) entry which is preliminary data.</text>
</comment>
<dbReference type="GO" id="GO:0016810">
    <property type="term" value="F:hydrolase activity, acting on carbon-nitrogen (but not peptide) bonds"/>
    <property type="evidence" value="ECO:0007669"/>
    <property type="project" value="InterPro"/>
</dbReference>
<keyword evidence="2" id="KW-0378">Hydrolase</keyword>